<dbReference type="GeneID" id="112552970"/>
<name>A0A8N1SBK3_9HYME</name>
<evidence type="ECO:0000313" key="2">
    <source>
        <dbReference type="Proteomes" id="UP000504615"/>
    </source>
</evidence>
<reference evidence="3" key="1">
    <citation type="submission" date="2025-08" db="UniProtKB">
        <authorList>
            <consortium name="RefSeq"/>
        </authorList>
    </citation>
    <scope>IDENTIFICATION</scope>
</reference>
<protein>
    <submittedName>
        <fullName evidence="3">Uncharacterized protein LOC112552970</fullName>
    </submittedName>
</protein>
<proteinExistence type="predicted"/>
<keyword evidence="2" id="KW-1185">Reference proteome</keyword>
<feature type="non-terminal residue" evidence="3">
    <location>
        <position position="132"/>
    </location>
</feature>
<dbReference type="AlphaFoldDB" id="A0A8N1SBK3"/>
<gene>
    <name evidence="3" type="primary">LOC112552970</name>
</gene>
<dbReference type="RefSeq" id="XP_025075413.1">
    <property type="nucleotide sequence ID" value="XM_025219628.1"/>
</dbReference>
<evidence type="ECO:0000313" key="3">
    <source>
        <dbReference type="RefSeq" id="XP_025075413.1"/>
    </source>
</evidence>
<dbReference type="Proteomes" id="UP000504615">
    <property type="component" value="Unplaced"/>
</dbReference>
<feature type="compositionally biased region" description="Basic residues" evidence="1">
    <location>
        <begin position="123"/>
        <end position="132"/>
    </location>
</feature>
<evidence type="ECO:0000256" key="1">
    <source>
        <dbReference type="SAM" id="MobiDB-lite"/>
    </source>
</evidence>
<organism evidence="2 3">
    <name type="scientific">Pogonomyrmex barbatus</name>
    <name type="common">red harvester ant</name>
    <dbReference type="NCBI Taxonomy" id="144034"/>
    <lineage>
        <taxon>Eukaryota</taxon>
        <taxon>Metazoa</taxon>
        <taxon>Ecdysozoa</taxon>
        <taxon>Arthropoda</taxon>
        <taxon>Hexapoda</taxon>
        <taxon>Insecta</taxon>
        <taxon>Pterygota</taxon>
        <taxon>Neoptera</taxon>
        <taxon>Endopterygota</taxon>
        <taxon>Hymenoptera</taxon>
        <taxon>Apocrita</taxon>
        <taxon>Aculeata</taxon>
        <taxon>Formicoidea</taxon>
        <taxon>Formicidae</taxon>
        <taxon>Myrmicinae</taxon>
        <taxon>Pogonomyrmex</taxon>
    </lineage>
</organism>
<accession>A0A8N1SBK3</accession>
<feature type="region of interest" description="Disordered" evidence="1">
    <location>
        <begin position="111"/>
        <end position="132"/>
    </location>
</feature>
<sequence>MRALLFQTSIHPCILWRHHYCFIFQVVLDHVCLLHEVFDSFALEFRRIIFNIILELILQLEEMSVPEKVLMRKIKKREKTKLTVLKRLEEQKESERANLRDAIESEKITDINQQFTEDVPPEKKRKVKISEE</sequence>